<comment type="similarity">
    <text evidence="2">Belongs to the ABC transporter superfamily. ABCC family. Conjugate transporter (TC 3.A.1.208) subfamily.</text>
</comment>
<accession>A0A8J5LMQ3</accession>
<feature type="domain" description="ABC transmembrane type-1" evidence="12">
    <location>
        <begin position="8"/>
        <end position="129"/>
    </location>
</feature>
<evidence type="ECO:0000313" key="14">
    <source>
        <dbReference type="Proteomes" id="UP000734854"/>
    </source>
</evidence>
<keyword evidence="7 10" id="KW-1133">Transmembrane helix</keyword>
<feature type="compositionally biased region" description="Basic residues" evidence="9">
    <location>
        <begin position="727"/>
        <end position="738"/>
    </location>
</feature>
<comment type="subcellular location">
    <subcellularLocation>
        <location evidence="1">Membrane</location>
    </subcellularLocation>
</comment>
<comment type="caution">
    <text evidence="13">The sequence shown here is derived from an EMBL/GenBank/DDBJ whole genome shotgun (WGS) entry which is preliminary data.</text>
</comment>
<keyword evidence="5" id="KW-0547">Nucleotide-binding</keyword>
<dbReference type="Gene3D" id="1.20.1560.10">
    <property type="entry name" value="ABC transporter type 1, transmembrane domain"/>
    <property type="match status" value="1"/>
</dbReference>
<dbReference type="PROSITE" id="PS50929">
    <property type="entry name" value="ABC_TM1F"/>
    <property type="match status" value="1"/>
</dbReference>
<keyword evidence="8 10" id="KW-0472">Membrane</keyword>
<dbReference type="InterPro" id="IPR003439">
    <property type="entry name" value="ABC_transporter-like_ATP-bd"/>
</dbReference>
<evidence type="ECO:0000256" key="9">
    <source>
        <dbReference type="SAM" id="MobiDB-lite"/>
    </source>
</evidence>
<dbReference type="GO" id="GO:0005524">
    <property type="term" value="F:ATP binding"/>
    <property type="evidence" value="ECO:0007669"/>
    <property type="project" value="UniProtKB-KW"/>
</dbReference>
<dbReference type="SMART" id="SM00382">
    <property type="entry name" value="AAA"/>
    <property type="match status" value="1"/>
</dbReference>
<dbReference type="GO" id="GO:0016020">
    <property type="term" value="C:membrane"/>
    <property type="evidence" value="ECO:0007669"/>
    <property type="project" value="UniProtKB-SubCell"/>
</dbReference>
<keyword evidence="6" id="KW-0067">ATP-binding</keyword>
<dbReference type="PANTHER" id="PTHR24223:SF181">
    <property type="entry name" value="ABC TRANSPORTER C FAMILY MEMBER 3"/>
    <property type="match status" value="1"/>
</dbReference>
<dbReference type="SUPFAM" id="SSF52540">
    <property type="entry name" value="P-loop containing nucleoside triphosphate hydrolases"/>
    <property type="match status" value="1"/>
</dbReference>
<evidence type="ECO:0000256" key="1">
    <source>
        <dbReference type="ARBA" id="ARBA00004370"/>
    </source>
</evidence>
<evidence type="ECO:0000256" key="6">
    <source>
        <dbReference type="ARBA" id="ARBA00022840"/>
    </source>
</evidence>
<feature type="domain" description="ABC transporter" evidence="11">
    <location>
        <begin position="186"/>
        <end position="640"/>
    </location>
</feature>
<dbReference type="GO" id="GO:0016887">
    <property type="term" value="F:ATP hydrolysis activity"/>
    <property type="evidence" value="ECO:0007669"/>
    <property type="project" value="InterPro"/>
</dbReference>
<dbReference type="Proteomes" id="UP000734854">
    <property type="component" value="Unassembled WGS sequence"/>
</dbReference>
<evidence type="ECO:0000256" key="2">
    <source>
        <dbReference type="ARBA" id="ARBA00009726"/>
    </source>
</evidence>
<dbReference type="InterPro" id="IPR029472">
    <property type="entry name" value="Copia-like_N"/>
</dbReference>
<dbReference type="InterPro" id="IPR027417">
    <property type="entry name" value="P-loop_NTPase"/>
</dbReference>
<dbReference type="SUPFAM" id="SSF90123">
    <property type="entry name" value="ABC transporter transmembrane region"/>
    <property type="match status" value="1"/>
</dbReference>
<dbReference type="InterPro" id="IPR003593">
    <property type="entry name" value="AAA+_ATPase"/>
</dbReference>
<feature type="compositionally biased region" description="Basic residues" evidence="9">
    <location>
        <begin position="674"/>
        <end position="689"/>
    </location>
</feature>
<dbReference type="PANTHER" id="PTHR24223">
    <property type="entry name" value="ATP-BINDING CASSETTE SUB-FAMILY C"/>
    <property type="match status" value="1"/>
</dbReference>
<feature type="transmembrane region" description="Helical" evidence="10">
    <location>
        <begin position="97"/>
        <end position="118"/>
    </location>
</feature>
<dbReference type="EMBL" id="JACMSC010000006">
    <property type="protein sequence ID" value="KAG6518884.1"/>
    <property type="molecule type" value="Genomic_DNA"/>
</dbReference>
<name>A0A8J5LMQ3_ZINOF</name>
<protein>
    <submittedName>
        <fullName evidence="13">Uncharacterized protein</fullName>
    </submittedName>
</protein>
<dbReference type="InterPro" id="IPR050173">
    <property type="entry name" value="ABC_transporter_C-like"/>
</dbReference>
<dbReference type="InterPro" id="IPR011527">
    <property type="entry name" value="ABC1_TM_dom"/>
</dbReference>
<keyword evidence="14" id="KW-1185">Reference proteome</keyword>
<sequence length="832" mass="92053">MVSLGNDSLLCCLIGAIILVSQQYYISTSRELSRLLGVCRAPVIQHFAESLSGSVSVRSFDQEKEFVNTNYNLSNDFSRIQFHIAGAMEWLSFRLDILSILTFAFSLIFLICMPYGIINPGIAGLAVTYGLKFDGIQTSFIWILCNLENKIISVERILQYSSIPSEPPLIVEDNRPDHSWPSKGEIDIVNIQVRYGLTMPFILRGLTCTFPGGKKTGIVGRTGSGKSTLIQTIFRIIDPAVGHIFIDGTDISTIGLHDLRSRLGIIPQEPIMFQGTLRNNLDPLDEHTDEEIWEVLHLTNPSSDSDDCFVIEIISTAMADESKKLENGTNQSDALTLQQSDHSGLVLVSKLLNGNNYGKWSRAMRIALKNKTGFVNGTIEAPTAKDSKFLAWERCNHMVLPWILNVVQPDIAESIIYAEFAFDVWNDLHDRFSQENDACILKFITNCGAPTRTSTFEGVKGLARREEEKERVMQFLMGLNDSFSIIHGSILLMNPLPDTRKVHALVQQHERQNETLDCCQLGEEIRKKELKLDSGVAENGENWSVGQRQLVCLGRVILKKSKILVLDEATASVDTSTDIIIQNTLRQQFSESTVITVAHRITSVIGSDLVLVLENGVIVELGSPKNLLANKSSLFAKLVSEYTTRSVSVLYKTKEVVNSTLPPPQAAGAASSASRRRRLLRKQPRRLLRKPPTPPPSQATDTARRLLCKPPAPPPPQATDAASSASNRRRLLRKPPVRHLHEERTGEEPSAAVIRACDRSFSAHEKLREGLTIAGWKKVMGIVGANNALGGGHIMSGKEGGCCREQQVLSGVRECCEDGCAENQSVKGFNWS</sequence>
<dbReference type="Pfam" id="PF14244">
    <property type="entry name" value="Retrotran_gag_3"/>
    <property type="match status" value="1"/>
</dbReference>
<evidence type="ECO:0000259" key="12">
    <source>
        <dbReference type="PROSITE" id="PS50929"/>
    </source>
</evidence>
<feature type="region of interest" description="Disordered" evidence="9">
    <location>
        <begin position="660"/>
        <end position="749"/>
    </location>
</feature>
<evidence type="ECO:0000256" key="7">
    <source>
        <dbReference type="ARBA" id="ARBA00022989"/>
    </source>
</evidence>
<dbReference type="Pfam" id="PF00664">
    <property type="entry name" value="ABC_membrane"/>
    <property type="match status" value="1"/>
</dbReference>
<evidence type="ECO:0000259" key="11">
    <source>
        <dbReference type="PROSITE" id="PS50893"/>
    </source>
</evidence>
<reference evidence="13 14" key="1">
    <citation type="submission" date="2020-08" db="EMBL/GenBank/DDBJ databases">
        <title>Plant Genome Project.</title>
        <authorList>
            <person name="Zhang R.-G."/>
        </authorList>
    </citation>
    <scope>NUCLEOTIDE SEQUENCE [LARGE SCALE GENOMIC DNA]</scope>
    <source>
        <tissue evidence="13">Rhizome</tissue>
    </source>
</reference>
<proteinExistence type="inferred from homology"/>
<evidence type="ECO:0000256" key="3">
    <source>
        <dbReference type="ARBA" id="ARBA00022448"/>
    </source>
</evidence>
<evidence type="ECO:0000256" key="8">
    <source>
        <dbReference type="ARBA" id="ARBA00023136"/>
    </source>
</evidence>
<gene>
    <name evidence="13" type="ORF">ZIOFF_022365</name>
</gene>
<keyword evidence="3" id="KW-0813">Transport</keyword>
<dbReference type="AlphaFoldDB" id="A0A8J5LMQ3"/>
<dbReference type="Pfam" id="PF00005">
    <property type="entry name" value="ABC_tran"/>
    <property type="match status" value="2"/>
</dbReference>
<organism evidence="13 14">
    <name type="scientific">Zingiber officinale</name>
    <name type="common">Ginger</name>
    <name type="synonym">Amomum zingiber</name>
    <dbReference type="NCBI Taxonomy" id="94328"/>
    <lineage>
        <taxon>Eukaryota</taxon>
        <taxon>Viridiplantae</taxon>
        <taxon>Streptophyta</taxon>
        <taxon>Embryophyta</taxon>
        <taxon>Tracheophyta</taxon>
        <taxon>Spermatophyta</taxon>
        <taxon>Magnoliopsida</taxon>
        <taxon>Liliopsida</taxon>
        <taxon>Zingiberales</taxon>
        <taxon>Zingiberaceae</taxon>
        <taxon>Zingiber</taxon>
    </lineage>
</organism>
<dbReference type="PROSITE" id="PS50893">
    <property type="entry name" value="ABC_TRANSPORTER_2"/>
    <property type="match status" value="1"/>
</dbReference>
<dbReference type="GO" id="GO:0140359">
    <property type="term" value="F:ABC-type transporter activity"/>
    <property type="evidence" value="ECO:0007669"/>
    <property type="project" value="InterPro"/>
</dbReference>
<keyword evidence="4 10" id="KW-0812">Transmembrane</keyword>
<dbReference type="Gene3D" id="3.40.50.300">
    <property type="entry name" value="P-loop containing nucleotide triphosphate hydrolases"/>
    <property type="match status" value="2"/>
</dbReference>
<evidence type="ECO:0000256" key="5">
    <source>
        <dbReference type="ARBA" id="ARBA00022741"/>
    </source>
</evidence>
<evidence type="ECO:0000256" key="10">
    <source>
        <dbReference type="SAM" id="Phobius"/>
    </source>
</evidence>
<feature type="transmembrane region" description="Helical" evidence="10">
    <location>
        <begin position="6"/>
        <end position="26"/>
    </location>
</feature>
<evidence type="ECO:0000313" key="13">
    <source>
        <dbReference type="EMBL" id="KAG6518884.1"/>
    </source>
</evidence>
<dbReference type="InterPro" id="IPR036640">
    <property type="entry name" value="ABC1_TM_sf"/>
</dbReference>
<evidence type="ECO:0000256" key="4">
    <source>
        <dbReference type="ARBA" id="ARBA00022692"/>
    </source>
</evidence>